<dbReference type="InterPro" id="IPR050639">
    <property type="entry name" value="SSR_resolvase"/>
</dbReference>
<dbReference type="GO" id="GO:0000150">
    <property type="term" value="F:DNA strand exchange activity"/>
    <property type="evidence" value="ECO:0007669"/>
    <property type="project" value="InterPro"/>
</dbReference>
<evidence type="ECO:0000259" key="2">
    <source>
        <dbReference type="PROSITE" id="PS51736"/>
    </source>
</evidence>
<dbReference type="InterPro" id="IPR025378">
    <property type="entry name" value="DUF4368"/>
</dbReference>
<dbReference type="Pfam" id="PF07508">
    <property type="entry name" value="Recombinase"/>
    <property type="match status" value="1"/>
</dbReference>
<dbReference type="SUPFAM" id="SSF53041">
    <property type="entry name" value="Resolvase-like"/>
    <property type="match status" value="1"/>
</dbReference>
<proteinExistence type="predicted"/>
<dbReference type="PROSITE" id="PS51736">
    <property type="entry name" value="RECOMBINASES_3"/>
    <property type="match status" value="1"/>
</dbReference>
<evidence type="ECO:0000313" key="4">
    <source>
        <dbReference type="EMBL" id="EFM24970.1"/>
    </source>
</evidence>
<feature type="domain" description="Recombinase" evidence="3">
    <location>
        <begin position="167"/>
        <end position="309"/>
    </location>
</feature>
<evidence type="ECO:0000259" key="3">
    <source>
        <dbReference type="PROSITE" id="PS51737"/>
    </source>
</evidence>
<dbReference type="EMBL" id="AEEH01000046">
    <property type="protein sequence ID" value="EFM24970.1"/>
    <property type="molecule type" value="Genomic_DNA"/>
</dbReference>
<evidence type="ECO:0000256" key="1">
    <source>
        <dbReference type="SAM" id="Coils"/>
    </source>
</evidence>
<organism evidence="4 5">
    <name type="scientific">Peptoniphilus duerdenii ATCC BAA-1640</name>
    <dbReference type="NCBI Taxonomy" id="862517"/>
    <lineage>
        <taxon>Bacteria</taxon>
        <taxon>Bacillati</taxon>
        <taxon>Bacillota</taxon>
        <taxon>Tissierellia</taxon>
        <taxon>Tissierellales</taxon>
        <taxon>Peptoniphilaceae</taxon>
        <taxon>Peptoniphilus</taxon>
    </lineage>
</organism>
<reference evidence="4 5" key="1">
    <citation type="submission" date="2010-07" db="EMBL/GenBank/DDBJ databases">
        <authorList>
            <person name="Muzny D."/>
            <person name="Qin X."/>
            <person name="Deng J."/>
            <person name="Jiang H."/>
            <person name="Liu Y."/>
            <person name="Qu J."/>
            <person name="Song X.-Z."/>
            <person name="Zhang L."/>
            <person name="Thornton R."/>
            <person name="Coyle M."/>
            <person name="Francisco L."/>
            <person name="Jackson L."/>
            <person name="Javaid M."/>
            <person name="Korchina V."/>
            <person name="Kovar C."/>
            <person name="Mata R."/>
            <person name="Mathew T."/>
            <person name="Ngo R."/>
            <person name="Nguyen L."/>
            <person name="Nguyen N."/>
            <person name="Okwuonu G."/>
            <person name="Ongeri F."/>
            <person name="Pham C."/>
            <person name="Simmons D."/>
            <person name="Wilczek-Boney K."/>
            <person name="Hale W."/>
            <person name="Jakkamsetti A."/>
            <person name="Pham P."/>
            <person name="Ruth R."/>
            <person name="San Lucas F."/>
            <person name="Warren J."/>
            <person name="Zhang J."/>
            <person name="Zhao Z."/>
            <person name="Zhou C."/>
            <person name="Zhu D."/>
            <person name="Lee S."/>
            <person name="Bess C."/>
            <person name="Blankenburg K."/>
            <person name="Forbes L."/>
            <person name="Fu Q."/>
            <person name="Gubbala S."/>
            <person name="Hirani K."/>
            <person name="Jayaseelan J.C."/>
            <person name="Lara F."/>
            <person name="Munidasa M."/>
            <person name="Palculict T."/>
            <person name="Patil S."/>
            <person name="Pu L.-L."/>
            <person name="Saada N."/>
            <person name="Tang L."/>
            <person name="Weissenberger G."/>
            <person name="Zhu Y."/>
            <person name="Hemphill L."/>
            <person name="Shang Y."/>
            <person name="Youmans B."/>
            <person name="Ayvaz T."/>
            <person name="Ross M."/>
            <person name="Santibanez J."/>
            <person name="Aqrawi P."/>
            <person name="Gross S."/>
            <person name="Joshi V."/>
            <person name="Fowler G."/>
            <person name="Nazareth L."/>
            <person name="Reid J."/>
            <person name="Worley K."/>
            <person name="Petrosino J."/>
            <person name="Highlander S."/>
            <person name="Gibbs R."/>
        </authorList>
    </citation>
    <scope>NUCLEOTIDE SEQUENCE [LARGE SCALE GENOMIC DNA]</scope>
    <source>
        <strain evidence="4 5">ATCC BAA-1640</strain>
    </source>
</reference>
<dbReference type="STRING" id="862517.HMPREF9225_1329"/>
<dbReference type="Pfam" id="PF13408">
    <property type="entry name" value="Zn_ribbon_recom"/>
    <property type="match status" value="1"/>
</dbReference>
<dbReference type="Pfam" id="PF00239">
    <property type="entry name" value="Resolvase"/>
    <property type="match status" value="1"/>
</dbReference>
<dbReference type="InterPro" id="IPR038109">
    <property type="entry name" value="DNA_bind_recomb_sf"/>
</dbReference>
<dbReference type="PANTHER" id="PTHR30461:SF23">
    <property type="entry name" value="DNA RECOMBINASE-RELATED"/>
    <property type="match status" value="1"/>
</dbReference>
<gene>
    <name evidence="4" type="primary">tnpX3</name>
    <name evidence="4" type="ORF">HMPREF9225_1329</name>
</gene>
<dbReference type="Proteomes" id="UP000003280">
    <property type="component" value="Unassembled WGS sequence"/>
</dbReference>
<feature type="coiled-coil region" evidence="1">
    <location>
        <begin position="413"/>
        <end position="440"/>
    </location>
</feature>
<evidence type="ECO:0000313" key="5">
    <source>
        <dbReference type="Proteomes" id="UP000003280"/>
    </source>
</evidence>
<dbReference type="PROSITE" id="PS51737">
    <property type="entry name" value="RECOMBINASE_DNA_BIND"/>
    <property type="match status" value="1"/>
</dbReference>
<name>E0NMK1_9FIRM</name>
<dbReference type="InterPro" id="IPR036162">
    <property type="entry name" value="Resolvase-like_N_sf"/>
</dbReference>
<dbReference type="Pfam" id="PF14287">
    <property type="entry name" value="DUF4368"/>
    <property type="match status" value="1"/>
</dbReference>
<dbReference type="AlphaFoldDB" id="E0NMK1"/>
<feature type="domain" description="Resolvase/invertase-type recombinase catalytic" evidence="2">
    <location>
        <begin position="10"/>
        <end position="159"/>
    </location>
</feature>
<dbReference type="eggNOG" id="COG1961">
    <property type="taxonomic scope" value="Bacteria"/>
</dbReference>
<dbReference type="InterPro" id="IPR011109">
    <property type="entry name" value="DNA_bind_recombinase_dom"/>
</dbReference>
<dbReference type="CDD" id="cd03770">
    <property type="entry name" value="SR_TndX_transposase"/>
    <property type="match status" value="1"/>
</dbReference>
<accession>E0NMK1</accession>
<dbReference type="HOGENOM" id="CLU_010686_18_2_9"/>
<dbReference type="Gene3D" id="3.90.1750.20">
    <property type="entry name" value="Putative Large Serine Recombinase, Chain B, Domain 2"/>
    <property type="match status" value="1"/>
</dbReference>
<dbReference type="GO" id="GO:0003677">
    <property type="term" value="F:DNA binding"/>
    <property type="evidence" value="ECO:0007669"/>
    <property type="project" value="InterPro"/>
</dbReference>
<keyword evidence="5" id="KW-1185">Reference proteome</keyword>
<comment type="caution">
    <text evidence="4">The sequence shown here is derived from an EMBL/GenBank/DDBJ whole genome shotgun (WGS) entry which is preliminary data.</text>
</comment>
<keyword evidence="1" id="KW-0175">Coiled coil</keyword>
<protein>
    <submittedName>
        <fullName evidence="4">Resolvase, N-terminal domain protein</fullName>
    </submittedName>
</protein>
<dbReference type="InterPro" id="IPR006119">
    <property type="entry name" value="Resolv_N"/>
</dbReference>
<dbReference type="Gene3D" id="3.40.50.1390">
    <property type="entry name" value="Resolvase, N-terminal catalytic domain"/>
    <property type="match status" value="1"/>
</dbReference>
<dbReference type="SMART" id="SM00857">
    <property type="entry name" value="Resolvase"/>
    <property type="match status" value="1"/>
</dbReference>
<dbReference type="InterPro" id="IPR025827">
    <property type="entry name" value="Zn_ribbon_recom_dom"/>
</dbReference>
<sequence length="541" mass="63311">MKLSRTKKYVAGLYCRLSKDDGNSVESMSIWSQKVMLKQFAESNSIAIYDYYVDDGYSGTNFERPSFKKMITDIENGKINCVITKDLSRLGRNYLQSGAYIEMYFPQKNIRYIAITDGIDTLNSNQNDIMPFKNILNEMYAKDTSKKVKSAIQSRMREGTYIGSKAPFGYLKDPNNKRRLIIDEKTKPIIELIYKLCLEGKGTQLISQELMKRKIPRPSAFVENAEKLYGLTEENKYQWSHRMVLNVLRDPVYCGNMARNKRPTLSFKNSKRMYIPKSDYIYARNTHEGIVSEEVWEQVQTMVDKRKCNNKKGLYYDNIFQGLVRCPKCGYALTPKTDYRLKKKELIDFVHFSCSTYKKYGVNACSSHRIEARDLYNIVLEDIQYHGSMALSAKEDFVEKIIEKIEVEKIDEGKELSNKLELKKNQLAELDRSYEQLYEDRLEGNITERNFNLMNVSISKKQDKLIEEIKVLEGDIEVSFETEDNYKKFMNNISKYAKIKSLNRYILNQIIDKIYVYDKEEIDGQISQKVEIHYKFIGKLN</sequence>
<dbReference type="PANTHER" id="PTHR30461">
    <property type="entry name" value="DNA-INVERTASE FROM LAMBDOID PROPHAGE"/>
    <property type="match status" value="1"/>
</dbReference>